<evidence type="ECO:0000313" key="2">
    <source>
        <dbReference type="EMBL" id="OYQ46922.1"/>
    </source>
</evidence>
<dbReference type="Pfam" id="PF20136">
    <property type="entry name" value="DUF6526"/>
    <property type="match status" value="1"/>
</dbReference>
<keyword evidence="3" id="KW-1185">Reference proteome</keyword>
<gene>
    <name evidence="2" type="ORF">CHU92_01220</name>
</gene>
<keyword evidence="1" id="KW-1133">Transmembrane helix</keyword>
<accession>A0A255ZZS7</accession>
<dbReference type="EMBL" id="NOXV01000105">
    <property type="protein sequence ID" value="OYQ46922.1"/>
    <property type="molecule type" value="Genomic_DNA"/>
</dbReference>
<dbReference type="Proteomes" id="UP000216605">
    <property type="component" value="Unassembled WGS sequence"/>
</dbReference>
<dbReference type="OrthoDB" id="765463at2"/>
<evidence type="ECO:0000256" key="1">
    <source>
        <dbReference type="SAM" id="Phobius"/>
    </source>
</evidence>
<reference evidence="2 3" key="1">
    <citation type="submission" date="2017-07" db="EMBL/GenBank/DDBJ databases">
        <title>Flavobacterium cyanobacteriorum sp. nov., isolated from cyanobacterial aggregates in a eutrophic lake.</title>
        <authorList>
            <person name="Cai H."/>
        </authorList>
    </citation>
    <scope>NUCLEOTIDE SEQUENCE [LARGE SCALE GENOMIC DNA]</scope>
    <source>
        <strain evidence="2 3">TH021</strain>
    </source>
</reference>
<protein>
    <submittedName>
        <fullName evidence="2">Uncharacterized protein</fullName>
    </submittedName>
</protein>
<sequence>MNRPQNYNNHIRFYAPHHFVFYPVMTGLMIFAGWEAATGDAALLWGFLAVIIATITWLSFMLRQHYALTLQNRIILGELRYRYFMIVGQRLEPLEEKLGEGQLFALRFAPDEELAELVHRAVSENLSPKAIKRSIRHWKADHKRV</sequence>
<name>A0A255ZZS7_9FLAO</name>
<dbReference type="RefSeq" id="WP_094411789.1">
    <property type="nucleotide sequence ID" value="NZ_NOXV01000105.1"/>
</dbReference>
<comment type="caution">
    <text evidence="2">The sequence shown here is derived from an EMBL/GenBank/DDBJ whole genome shotgun (WGS) entry which is preliminary data.</text>
</comment>
<feature type="transmembrane region" description="Helical" evidence="1">
    <location>
        <begin position="20"/>
        <end position="37"/>
    </location>
</feature>
<dbReference type="InterPro" id="IPR045385">
    <property type="entry name" value="DUF6526"/>
</dbReference>
<dbReference type="AlphaFoldDB" id="A0A255ZZS7"/>
<keyword evidence="1" id="KW-0472">Membrane</keyword>
<evidence type="ECO:0000313" key="3">
    <source>
        <dbReference type="Proteomes" id="UP000216605"/>
    </source>
</evidence>
<keyword evidence="1" id="KW-0812">Transmembrane</keyword>
<feature type="transmembrane region" description="Helical" evidence="1">
    <location>
        <begin position="43"/>
        <end position="62"/>
    </location>
</feature>
<proteinExistence type="predicted"/>
<organism evidence="2 3">
    <name type="scientific">Flavobacterium cyanobacteriorum</name>
    <dbReference type="NCBI Taxonomy" id="2022802"/>
    <lineage>
        <taxon>Bacteria</taxon>
        <taxon>Pseudomonadati</taxon>
        <taxon>Bacteroidota</taxon>
        <taxon>Flavobacteriia</taxon>
        <taxon>Flavobacteriales</taxon>
        <taxon>Flavobacteriaceae</taxon>
        <taxon>Flavobacterium</taxon>
    </lineage>
</organism>